<sequence length="54" mass="6479">MDKYLVTYEYKVSDGYLVNKKVTTKILSLEDLEKLTKENSYYDDYINVLFCQKL</sequence>
<name>A0A645JM32_9ZZZZ</name>
<comment type="caution">
    <text evidence="1">The sequence shown here is derived from an EMBL/GenBank/DDBJ whole genome shotgun (WGS) entry which is preliminary data.</text>
</comment>
<evidence type="ECO:0000313" key="1">
    <source>
        <dbReference type="EMBL" id="MPN64681.1"/>
    </source>
</evidence>
<dbReference type="AlphaFoldDB" id="A0A645JM32"/>
<proteinExistence type="predicted"/>
<organism evidence="1">
    <name type="scientific">bioreactor metagenome</name>
    <dbReference type="NCBI Taxonomy" id="1076179"/>
    <lineage>
        <taxon>unclassified sequences</taxon>
        <taxon>metagenomes</taxon>
        <taxon>ecological metagenomes</taxon>
    </lineage>
</organism>
<accession>A0A645JM32</accession>
<gene>
    <name evidence="1" type="ORF">SDC9_212457</name>
</gene>
<reference evidence="1" key="1">
    <citation type="submission" date="2019-08" db="EMBL/GenBank/DDBJ databases">
        <authorList>
            <person name="Kucharzyk K."/>
            <person name="Murdoch R.W."/>
            <person name="Higgins S."/>
            <person name="Loffler F."/>
        </authorList>
    </citation>
    <scope>NUCLEOTIDE SEQUENCE</scope>
</reference>
<dbReference type="EMBL" id="VSSQ01145880">
    <property type="protein sequence ID" value="MPN64681.1"/>
    <property type="molecule type" value="Genomic_DNA"/>
</dbReference>
<protein>
    <submittedName>
        <fullName evidence="1">Uncharacterized protein</fullName>
    </submittedName>
</protein>